<dbReference type="InterPro" id="IPR007015">
    <property type="entry name" value="DNA_pol_V/MYBBP1A"/>
</dbReference>
<evidence type="ECO:0000313" key="6">
    <source>
        <dbReference type="Proteomes" id="UP000008281"/>
    </source>
</evidence>
<organism evidence="6">
    <name type="scientific">Caenorhabditis remanei</name>
    <name type="common">Caenorhabditis vulgaris</name>
    <dbReference type="NCBI Taxonomy" id="31234"/>
    <lineage>
        <taxon>Eukaryota</taxon>
        <taxon>Metazoa</taxon>
        <taxon>Ecdysozoa</taxon>
        <taxon>Nematoda</taxon>
        <taxon>Chromadorea</taxon>
        <taxon>Rhabditida</taxon>
        <taxon>Rhabditina</taxon>
        <taxon>Rhabditomorpha</taxon>
        <taxon>Rhabditoidea</taxon>
        <taxon>Rhabditidae</taxon>
        <taxon>Peloderinae</taxon>
        <taxon>Caenorhabditis</taxon>
    </lineage>
</organism>
<dbReference type="GO" id="GO:0043565">
    <property type="term" value="F:sequence-specific DNA binding"/>
    <property type="evidence" value="ECO:0007669"/>
    <property type="project" value="TreeGrafter"/>
</dbReference>
<reference evidence="5" key="1">
    <citation type="submission" date="2007-07" db="EMBL/GenBank/DDBJ databases">
        <title>PCAP assembly of the Caenorhabditis remanei genome.</title>
        <authorList>
            <consortium name="The Caenorhabditis remanei Sequencing Consortium"/>
            <person name="Wilson R.K."/>
        </authorList>
    </citation>
    <scope>NUCLEOTIDE SEQUENCE [LARGE SCALE GENOMIC DNA]</scope>
    <source>
        <strain evidence="5">PB4641</strain>
    </source>
</reference>
<dbReference type="GO" id="GO:0003723">
    <property type="term" value="F:RNA binding"/>
    <property type="evidence" value="ECO:0007669"/>
    <property type="project" value="TreeGrafter"/>
</dbReference>
<evidence type="ECO:0000313" key="5">
    <source>
        <dbReference type="EMBL" id="EFO98555.1"/>
    </source>
</evidence>
<keyword evidence="3" id="KW-0539">Nucleus</keyword>
<feature type="compositionally biased region" description="Acidic residues" evidence="4">
    <location>
        <begin position="623"/>
        <end position="647"/>
    </location>
</feature>
<dbReference type="PANTHER" id="PTHR13213">
    <property type="entry name" value="MYB-BINDING PROTEIN 1A FAMILY MEMBER"/>
    <property type="match status" value="1"/>
</dbReference>
<dbReference type="InterPro" id="IPR016024">
    <property type="entry name" value="ARM-type_fold"/>
</dbReference>
<accession>E3MCJ9</accession>
<evidence type="ECO:0000256" key="1">
    <source>
        <dbReference type="ARBA" id="ARBA00004123"/>
    </source>
</evidence>
<feature type="compositionally biased region" description="Acidic residues" evidence="4">
    <location>
        <begin position="600"/>
        <end position="616"/>
    </location>
</feature>
<name>E3MCJ9_CAERE</name>
<evidence type="ECO:0000256" key="3">
    <source>
        <dbReference type="ARBA" id="ARBA00023242"/>
    </source>
</evidence>
<dbReference type="InParanoid" id="E3MCJ9"/>
<evidence type="ECO:0008006" key="7">
    <source>
        <dbReference type="Google" id="ProtNLM"/>
    </source>
</evidence>
<comment type="similarity">
    <text evidence="2">Belongs to the MYBBP1A family.</text>
</comment>
<dbReference type="STRING" id="31234.E3MCJ9"/>
<dbReference type="AlphaFoldDB" id="E3MCJ9"/>
<dbReference type="OrthoDB" id="342531at2759"/>
<dbReference type="EMBL" id="DS268435">
    <property type="protein sequence ID" value="EFO98555.1"/>
    <property type="molecule type" value="Genomic_DNA"/>
</dbReference>
<sequence>MRPPSDLLDIISKLAELEPTIRKGAVRELVAKQEELSNEEINNYVIERLISGCSSARAAVRLGYTTALGTILTSEAGKLWDLNRVLSVANKKMDLAEKTVASGHAIGHYLILVAYCQSKKLKETEVTSVIEHSKKIRDVAPSLAFSQISLICSLSEKVKDSIFQKSVAPAVEMYLEGLSSQFTPENIYLALRLRTSHSATVVKYAKFVKKDGSCQFSDDQYPKLLAALKRCDYATLQVFLPLLIKVSVESSTFEKTYQKVLEPWALSSNETKVFDRILSIVTQYFEFGGEVKSIVVVFTKEILNRMETATRGKGQFRLMSKKVEDFASFIKSKFADLRDEEAYTTLKALEKCGNVDKACGTGLTTGLLSNLGKKQISVWIKENLTKQEEVRKIVTAFSNWDESSRVTVLTALLAQKATETSQAVVTSIIDSLFYVKTRAGEFASIQISDKNEQVLRQLVVAVQGEEDVKKAEKTIGKAKLRKKSLLILWYVTRLWSKIAADSADSEAYDSNSGEILMIAKNESDGNNSLVFVDLLLSILSREQKFHRTPTSFAFVHAIPTLESKDLSHIVEVSTLYRFVLRTLLVFQTAMMSEAELAGNGDEDMEDEEGMPFDESDIPNRNENDEEDSDSDSDEEEEEDDDEENEAVDQELLDKLNAALGDAAPRESSSDVEMDDFDDEEMQKMDERLAAAFKAVAPKAAKDKKRSAKNVEALKMKIADLLLIAISSKELSEQNKIQLVVPLIKWAKVDAKTHDKVAQKALELVNIVVKMKFTDISEKDALQLLKNVLEEAQTTTNLLIIDAVARCVTFVIKTSSRDGKSMSAGVRTEFQKLFESYLKNVEGKVPSNFVIQPIADLPLLFVDQLGMLLDAGFDEQNRIFKRTEILGATSMIFSKQVLQDITIKAAIVKKIGKLAASYFQSVVDSDKSELKPRLFGTVLQLVLKVTACVQNDEKHVDALRETLEPTICKMSEGEVFIQLKKINPTCHHIIGKSIPGAFTSIKKSLNIEN</sequence>
<keyword evidence="6" id="KW-1185">Reference proteome</keyword>
<dbReference type="eggNOG" id="KOG1926">
    <property type="taxonomic scope" value="Eukaryota"/>
</dbReference>
<dbReference type="GO" id="GO:0003714">
    <property type="term" value="F:transcription corepressor activity"/>
    <property type="evidence" value="ECO:0007669"/>
    <property type="project" value="TreeGrafter"/>
</dbReference>
<comment type="subcellular location">
    <subcellularLocation>
        <location evidence="1">Nucleus</location>
    </subcellularLocation>
</comment>
<evidence type="ECO:0000256" key="4">
    <source>
        <dbReference type="SAM" id="MobiDB-lite"/>
    </source>
</evidence>
<proteinExistence type="inferred from homology"/>
<dbReference type="GO" id="GO:0005730">
    <property type="term" value="C:nucleolus"/>
    <property type="evidence" value="ECO:0007669"/>
    <property type="project" value="InterPro"/>
</dbReference>
<dbReference type="SUPFAM" id="SSF48371">
    <property type="entry name" value="ARM repeat"/>
    <property type="match status" value="1"/>
</dbReference>
<dbReference type="Proteomes" id="UP000008281">
    <property type="component" value="Unassembled WGS sequence"/>
</dbReference>
<dbReference type="FunCoup" id="E3MCJ9">
    <property type="interactions" value="122"/>
</dbReference>
<feature type="region of interest" description="Disordered" evidence="4">
    <location>
        <begin position="597"/>
        <end position="647"/>
    </location>
</feature>
<dbReference type="HOGENOM" id="CLU_301323_0_0_1"/>
<protein>
    <recommendedName>
        <fullName evidence="7">DNA polymerase V</fullName>
    </recommendedName>
</protein>
<dbReference type="OMA" id="EWFYFAL"/>
<dbReference type="Pfam" id="PF04931">
    <property type="entry name" value="DNA_pol_phi"/>
    <property type="match status" value="1"/>
</dbReference>
<evidence type="ECO:0000256" key="2">
    <source>
        <dbReference type="ARBA" id="ARBA00006809"/>
    </source>
</evidence>
<dbReference type="PANTHER" id="PTHR13213:SF2">
    <property type="entry name" value="MYB-BINDING PROTEIN 1A"/>
    <property type="match status" value="1"/>
</dbReference>
<gene>
    <name evidence="5" type="ORF">CRE_20189</name>
</gene>